<keyword evidence="4" id="KW-1185">Reference proteome</keyword>
<dbReference type="Proteomes" id="UP000603641">
    <property type="component" value="Unassembled WGS sequence"/>
</dbReference>
<reference evidence="3 4" key="1">
    <citation type="submission" date="2020-08" db="EMBL/GenBank/DDBJ databases">
        <title>A Genomic Blueprint of the Chicken Gut Microbiome.</title>
        <authorList>
            <person name="Gilroy R."/>
            <person name="Ravi A."/>
            <person name="Getino M."/>
            <person name="Pursley I."/>
            <person name="Horton D.L."/>
            <person name="Alikhan N.-F."/>
            <person name="Baker D."/>
            <person name="Gharbi K."/>
            <person name="Hall N."/>
            <person name="Watson M."/>
            <person name="Adriaenssens E.M."/>
            <person name="Foster-Nyarko E."/>
            <person name="Jarju S."/>
            <person name="Secka A."/>
            <person name="Antonio M."/>
            <person name="Oren A."/>
            <person name="Chaudhuri R."/>
            <person name="La Ragione R.M."/>
            <person name="Hildebrand F."/>
            <person name="Pallen M.J."/>
        </authorList>
    </citation>
    <scope>NUCLEOTIDE SEQUENCE [LARGE SCALE GENOMIC DNA]</scope>
    <source>
        <strain evidence="3 4">Sa2CUA10</strain>
    </source>
</reference>
<keyword evidence="2" id="KW-1133">Transmembrane helix</keyword>
<sequence>MKTTDEKIKIRNHWFKIILISLISLVFMYKLVITEFTFHFSDLLAFLVAVFAIGICSMFYVKVNEALMAFVSAGKSVIPMANKNKLEPEVQEESIKEEYIEDDQVILTESEEEELVRELLSQEEQIKRMKQVQNEVKNRLVTEDLHEEDKKDYIDYLLQKEKEIMLAKQEIIRITSLLEPLEESAEEEEFEQEYVEEEYIDEEAAQTGNAKDIVQLLGKEFVLNASLEQFNHKMREIQHSITIETASQLKEQGLIDPYFNVTRKGLKEFRRAARKFSYGDGVKFLSKVVQRGHR</sequence>
<evidence type="ECO:0000313" key="3">
    <source>
        <dbReference type="EMBL" id="MBD7962888.1"/>
    </source>
</evidence>
<organism evidence="3 4">
    <name type="scientific">Fictibacillus norfolkensis</name>
    <dbReference type="NCBI Taxonomy" id="2762233"/>
    <lineage>
        <taxon>Bacteria</taxon>
        <taxon>Bacillati</taxon>
        <taxon>Bacillota</taxon>
        <taxon>Bacilli</taxon>
        <taxon>Bacillales</taxon>
        <taxon>Fictibacillaceae</taxon>
        <taxon>Fictibacillus</taxon>
    </lineage>
</organism>
<protein>
    <submittedName>
        <fullName evidence="3">Uncharacterized protein</fullName>
    </submittedName>
</protein>
<evidence type="ECO:0000256" key="1">
    <source>
        <dbReference type="SAM" id="Coils"/>
    </source>
</evidence>
<comment type="caution">
    <text evidence="3">The sequence shown here is derived from an EMBL/GenBank/DDBJ whole genome shotgun (WGS) entry which is preliminary data.</text>
</comment>
<keyword evidence="2" id="KW-0472">Membrane</keyword>
<feature type="coiled-coil region" evidence="1">
    <location>
        <begin position="112"/>
        <end position="139"/>
    </location>
</feature>
<dbReference type="EMBL" id="JACSQM010000001">
    <property type="protein sequence ID" value="MBD7962888.1"/>
    <property type="molecule type" value="Genomic_DNA"/>
</dbReference>
<name>A0ABR8SHF1_9BACL</name>
<accession>A0ABR8SHF1</accession>
<evidence type="ECO:0000313" key="4">
    <source>
        <dbReference type="Proteomes" id="UP000603641"/>
    </source>
</evidence>
<keyword evidence="2" id="KW-0812">Transmembrane</keyword>
<feature type="transmembrane region" description="Helical" evidence="2">
    <location>
        <begin position="12"/>
        <end position="31"/>
    </location>
</feature>
<proteinExistence type="predicted"/>
<gene>
    <name evidence="3" type="ORF">H9648_02395</name>
</gene>
<evidence type="ECO:0000256" key="2">
    <source>
        <dbReference type="SAM" id="Phobius"/>
    </source>
</evidence>
<keyword evidence="1" id="KW-0175">Coiled coil</keyword>
<dbReference type="RefSeq" id="WP_191752167.1">
    <property type="nucleotide sequence ID" value="NZ_JACSQM010000001.1"/>
</dbReference>
<feature type="transmembrane region" description="Helical" evidence="2">
    <location>
        <begin position="43"/>
        <end position="61"/>
    </location>
</feature>